<dbReference type="InterPro" id="IPR036414">
    <property type="entry name" value="YaeB_N_sf"/>
</dbReference>
<feature type="domain" description="TsaA-like" evidence="4">
    <location>
        <begin position="166"/>
        <end position="296"/>
    </location>
</feature>
<evidence type="ECO:0000256" key="1">
    <source>
        <dbReference type="ARBA" id="ARBA00022691"/>
    </source>
</evidence>
<sequence>MSGTAAPRGPEERMRDTLRRLEDDVDAWIATAGGGRPHLVPLSFRWDGESLLVATPVDSVTARNLRESRRVRVGIGPTRDVVLLHGVAEAVPEPAAPVAEAFVDKTGFDPRGLDTPYQFFRIRPRRVQAWREVNEIAGRELMREGRWLVPPEAAAAGRDPAEPPSLRPVGRVESPLTDRAAAPRQGDEGAPVARIVFLPEVREAAADLGEGAEVLVLTWLHLARRDTLSVHPRDDERRPRQGVFSTRSADRPNPIGVHPVTVTAVEDGAVTVSGLEAIDGTPVLDVKPVLGRADRR</sequence>
<keyword evidence="6" id="KW-1185">Reference proteome</keyword>
<feature type="region of interest" description="Disordered" evidence="3">
    <location>
        <begin position="231"/>
        <end position="258"/>
    </location>
</feature>
<dbReference type="CDD" id="cd09281">
    <property type="entry name" value="UPF0066"/>
    <property type="match status" value="1"/>
</dbReference>
<dbReference type="GO" id="GO:0032259">
    <property type="term" value="P:methylation"/>
    <property type="evidence" value="ECO:0007669"/>
    <property type="project" value="UniProtKB-KW"/>
</dbReference>
<dbReference type="PANTHER" id="PTHR12818:SF0">
    <property type="entry name" value="TRNA (ADENINE(37)-N6)-METHYLTRANSFERASE"/>
    <property type="match status" value="1"/>
</dbReference>
<dbReference type="GO" id="GO:0008168">
    <property type="term" value="F:methyltransferase activity"/>
    <property type="evidence" value="ECO:0007669"/>
    <property type="project" value="UniProtKB-KW"/>
</dbReference>
<comment type="similarity">
    <text evidence="2">Belongs to the tRNA methyltransferase O family.</text>
</comment>
<dbReference type="PANTHER" id="PTHR12818">
    <property type="entry name" value="TRNA (ADENINE(37)-N6)-METHYLTRANSFERASE"/>
    <property type="match status" value="1"/>
</dbReference>
<dbReference type="Pfam" id="PF01980">
    <property type="entry name" value="TrmO_N"/>
    <property type="match status" value="1"/>
</dbReference>
<evidence type="ECO:0000313" key="5">
    <source>
        <dbReference type="EMBL" id="PRX43399.1"/>
    </source>
</evidence>
<dbReference type="InterPro" id="IPR012349">
    <property type="entry name" value="Split_barrel_FMN-bd"/>
</dbReference>
<comment type="caution">
    <text evidence="5">The sequence shown here is derived from an EMBL/GenBank/DDBJ whole genome shotgun (WGS) entry which is preliminary data.</text>
</comment>
<name>A0A2T0LKG9_9PSEU</name>
<protein>
    <submittedName>
        <fullName evidence="5">tRNA-Thr(GGU) m(6)t(6)A37 methyltransferase TsaA</fullName>
    </submittedName>
</protein>
<dbReference type="InterPro" id="IPR036413">
    <property type="entry name" value="YaeB-like_sf"/>
</dbReference>
<dbReference type="InterPro" id="IPR011576">
    <property type="entry name" value="Pyridox_Oxase_N"/>
</dbReference>
<organism evidence="5 6">
    <name type="scientific">Prauserella shujinwangii</name>
    <dbReference type="NCBI Taxonomy" id="1453103"/>
    <lineage>
        <taxon>Bacteria</taxon>
        <taxon>Bacillati</taxon>
        <taxon>Actinomycetota</taxon>
        <taxon>Actinomycetes</taxon>
        <taxon>Pseudonocardiales</taxon>
        <taxon>Pseudonocardiaceae</taxon>
        <taxon>Prauserella</taxon>
    </lineage>
</organism>
<proteinExistence type="inferred from homology"/>
<dbReference type="PROSITE" id="PS51668">
    <property type="entry name" value="TSAA_2"/>
    <property type="match status" value="1"/>
</dbReference>
<dbReference type="Proteomes" id="UP000238362">
    <property type="component" value="Unassembled WGS sequence"/>
</dbReference>
<dbReference type="InterPro" id="IPR040372">
    <property type="entry name" value="YaeB-like"/>
</dbReference>
<dbReference type="RefSeq" id="WP_245901169.1">
    <property type="nucleotide sequence ID" value="NZ_PVNH01000015.1"/>
</dbReference>
<evidence type="ECO:0000256" key="2">
    <source>
        <dbReference type="ARBA" id="ARBA00033753"/>
    </source>
</evidence>
<dbReference type="SUPFAM" id="SSF50475">
    <property type="entry name" value="FMN-binding split barrel"/>
    <property type="match status" value="1"/>
</dbReference>
<feature type="region of interest" description="Disordered" evidence="3">
    <location>
        <begin position="153"/>
        <end position="188"/>
    </location>
</feature>
<dbReference type="EMBL" id="PVNH01000015">
    <property type="protein sequence ID" value="PRX43399.1"/>
    <property type="molecule type" value="Genomic_DNA"/>
</dbReference>
<evidence type="ECO:0000256" key="3">
    <source>
        <dbReference type="SAM" id="MobiDB-lite"/>
    </source>
</evidence>
<dbReference type="PROSITE" id="PS01318">
    <property type="entry name" value="TSAA_1"/>
    <property type="match status" value="1"/>
</dbReference>
<evidence type="ECO:0000313" key="6">
    <source>
        <dbReference type="Proteomes" id="UP000238362"/>
    </source>
</evidence>
<gene>
    <name evidence="5" type="ORF">B0I33_11517</name>
</gene>
<dbReference type="Pfam" id="PF01243">
    <property type="entry name" value="PNPOx_N"/>
    <property type="match status" value="1"/>
</dbReference>
<dbReference type="Gene3D" id="2.40.30.70">
    <property type="entry name" value="YaeB-like"/>
    <property type="match status" value="1"/>
</dbReference>
<dbReference type="InterPro" id="IPR023370">
    <property type="entry name" value="TrmO-like_N"/>
</dbReference>
<keyword evidence="1" id="KW-0949">S-adenosyl-L-methionine</keyword>
<dbReference type="NCBIfam" id="TIGR00104">
    <property type="entry name" value="tRNA_TsaA"/>
    <property type="match status" value="1"/>
</dbReference>
<keyword evidence="5" id="KW-0489">Methyltransferase</keyword>
<reference evidence="5 6" key="1">
    <citation type="submission" date="2018-03" db="EMBL/GenBank/DDBJ databases">
        <title>Genomic Encyclopedia of Type Strains, Phase III (KMG-III): the genomes of soil and plant-associated and newly described type strains.</title>
        <authorList>
            <person name="Whitman W."/>
        </authorList>
    </citation>
    <scope>NUCLEOTIDE SEQUENCE [LARGE SCALE GENOMIC DNA]</scope>
    <source>
        <strain evidence="5 6">CGMCC 4.7125</strain>
    </source>
</reference>
<dbReference type="InterPro" id="IPR023368">
    <property type="entry name" value="UPF0066_cons_site"/>
</dbReference>
<accession>A0A2T0LKG9</accession>
<keyword evidence="5" id="KW-0808">Transferase</keyword>
<dbReference type="Gene3D" id="2.30.110.10">
    <property type="entry name" value="Electron Transport, Fmn-binding Protein, Chain A"/>
    <property type="match status" value="1"/>
</dbReference>
<dbReference type="AlphaFoldDB" id="A0A2T0LKG9"/>
<evidence type="ECO:0000259" key="4">
    <source>
        <dbReference type="PROSITE" id="PS51668"/>
    </source>
</evidence>
<dbReference type="SUPFAM" id="SSF118196">
    <property type="entry name" value="YaeB-like"/>
    <property type="match status" value="1"/>
</dbReference>